<feature type="compositionally biased region" description="Basic and acidic residues" evidence="3">
    <location>
        <begin position="114"/>
        <end position="128"/>
    </location>
</feature>
<dbReference type="EMBL" id="ML014122">
    <property type="protein sequence ID" value="RKP03515.1"/>
    <property type="molecule type" value="Genomic_DNA"/>
</dbReference>
<organism evidence="4 5">
    <name type="scientific">Caulochytrium protostelioides</name>
    <dbReference type="NCBI Taxonomy" id="1555241"/>
    <lineage>
        <taxon>Eukaryota</taxon>
        <taxon>Fungi</taxon>
        <taxon>Fungi incertae sedis</taxon>
        <taxon>Chytridiomycota</taxon>
        <taxon>Chytridiomycota incertae sedis</taxon>
        <taxon>Chytridiomycetes</taxon>
        <taxon>Caulochytriales</taxon>
        <taxon>Caulochytriaceae</taxon>
        <taxon>Caulochytrium</taxon>
    </lineage>
</organism>
<accession>A0A4P9XDG4</accession>
<feature type="compositionally biased region" description="Polar residues" evidence="3">
    <location>
        <begin position="1"/>
        <end position="16"/>
    </location>
</feature>
<dbReference type="Pfam" id="PF05964">
    <property type="entry name" value="FYRN"/>
    <property type="match status" value="1"/>
</dbReference>
<feature type="region of interest" description="Disordered" evidence="3">
    <location>
        <begin position="65"/>
        <end position="204"/>
    </location>
</feature>
<gene>
    <name evidence="4" type="ORF">CXG81DRAFT_23914</name>
</gene>
<dbReference type="InterPro" id="IPR003889">
    <property type="entry name" value="FYrich_C"/>
</dbReference>
<dbReference type="InterPro" id="IPR003888">
    <property type="entry name" value="FYrich_N"/>
</dbReference>
<evidence type="ECO:0000256" key="1">
    <source>
        <dbReference type="ARBA" id="ARBA00004123"/>
    </source>
</evidence>
<dbReference type="GO" id="GO:0006338">
    <property type="term" value="P:chromatin remodeling"/>
    <property type="evidence" value="ECO:0007669"/>
    <property type="project" value="InterPro"/>
</dbReference>
<dbReference type="PROSITE" id="PS51543">
    <property type="entry name" value="FYRC"/>
    <property type="match status" value="1"/>
</dbReference>
<evidence type="ECO:0000313" key="5">
    <source>
        <dbReference type="Proteomes" id="UP000274922"/>
    </source>
</evidence>
<evidence type="ECO:0000256" key="3">
    <source>
        <dbReference type="SAM" id="MobiDB-lite"/>
    </source>
</evidence>
<dbReference type="OrthoDB" id="285793at2759"/>
<feature type="compositionally biased region" description="Acidic residues" evidence="3">
    <location>
        <begin position="461"/>
        <end position="471"/>
    </location>
</feature>
<dbReference type="Proteomes" id="UP000274922">
    <property type="component" value="Unassembled WGS sequence"/>
</dbReference>
<dbReference type="PROSITE" id="PS51542">
    <property type="entry name" value="FYRN"/>
    <property type="match status" value="1"/>
</dbReference>
<evidence type="ECO:0000256" key="2">
    <source>
        <dbReference type="ARBA" id="ARBA00023242"/>
    </source>
</evidence>
<reference evidence="5" key="1">
    <citation type="journal article" date="2018" name="Nat. Microbiol.">
        <title>Leveraging single-cell genomics to expand the fungal tree of life.</title>
        <authorList>
            <person name="Ahrendt S.R."/>
            <person name="Quandt C.A."/>
            <person name="Ciobanu D."/>
            <person name="Clum A."/>
            <person name="Salamov A."/>
            <person name="Andreopoulos B."/>
            <person name="Cheng J.F."/>
            <person name="Woyke T."/>
            <person name="Pelin A."/>
            <person name="Henrissat B."/>
            <person name="Reynolds N.K."/>
            <person name="Benny G.L."/>
            <person name="Smith M.E."/>
            <person name="James T.Y."/>
            <person name="Grigoriev I.V."/>
        </authorList>
    </citation>
    <scope>NUCLEOTIDE SEQUENCE [LARGE SCALE GENOMIC DNA]</scope>
    <source>
        <strain evidence="5">ATCC 52028</strain>
    </source>
</reference>
<feature type="region of interest" description="Disordered" evidence="3">
    <location>
        <begin position="442"/>
        <end position="471"/>
    </location>
</feature>
<name>A0A4P9XDG4_9FUNG</name>
<sequence length="471" mass="48571">MTSLPPATNGSSGSPTSDEKYRALKRRFRELLANTDYLAVKLRKTRSKVKRLRRGREQLIERLLHYESATSSSSDDNETCDTLSSRGNSDESGTDDDVRSSRKVGRASSASDSESERHGGASDPDAHPPKRARYAQNRPSKLSASTTAPAASAPAASTAASTPAKSAAASRPTKEVKKRASNTAARKSASAKAKADATNEPSATGAAALKTEPAAKAASATGPLTIASVPRDIATGLPALPLQLTPQSILIALGAVRSQPGYCTADTLYPVGYTASRIFPSMYADTMAVYTCEVLEPAAGGAAGDGPRFVVTPSDMPPADVATPQLLHSQIPATVPIIAASPAAAWDAVTRAVAAMRGPDPLTPPPPSGPDAFGFTNPVVRHLVQELEGARACVAHGYMWRTIVEDDAQPSGSAATAIPLPAPTASAGTGHVAPVVMATAPATDAPTPTAATDTTPASETGMEDEMDEIIE</sequence>
<dbReference type="GO" id="GO:0031011">
    <property type="term" value="C:Ino80 complex"/>
    <property type="evidence" value="ECO:0007669"/>
    <property type="project" value="InterPro"/>
</dbReference>
<feature type="compositionally biased region" description="Polar residues" evidence="3">
    <location>
        <begin position="68"/>
        <end position="91"/>
    </location>
</feature>
<dbReference type="InterPro" id="IPR026678">
    <property type="entry name" value="INO80E"/>
</dbReference>
<proteinExistence type="predicted"/>
<keyword evidence="5" id="KW-1185">Reference proteome</keyword>
<dbReference type="PANTHER" id="PTHR21812:SF1">
    <property type="entry name" value="INO80 COMPLEX SUBUNIT E"/>
    <property type="match status" value="1"/>
</dbReference>
<feature type="compositionally biased region" description="Low complexity" evidence="3">
    <location>
        <begin position="181"/>
        <end position="204"/>
    </location>
</feature>
<feature type="region of interest" description="Disordered" evidence="3">
    <location>
        <begin position="1"/>
        <end position="22"/>
    </location>
</feature>
<dbReference type="SMART" id="SM00541">
    <property type="entry name" value="FYRN"/>
    <property type="match status" value="1"/>
</dbReference>
<dbReference type="AlphaFoldDB" id="A0A4P9XDG4"/>
<feature type="compositionally biased region" description="Low complexity" evidence="3">
    <location>
        <begin position="442"/>
        <end position="457"/>
    </location>
</feature>
<comment type="subcellular location">
    <subcellularLocation>
        <location evidence="1">Nucleus</location>
    </subcellularLocation>
</comment>
<protein>
    <recommendedName>
        <fullName evidence="6">FYR N-terminal domain-containing protein</fullName>
    </recommendedName>
</protein>
<dbReference type="STRING" id="1555241.A0A4P9XDG4"/>
<feature type="compositionally biased region" description="Low complexity" evidence="3">
    <location>
        <begin position="139"/>
        <end position="171"/>
    </location>
</feature>
<keyword evidence="2" id="KW-0539">Nucleus</keyword>
<evidence type="ECO:0008006" key="6">
    <source>
        <dbReference type="Google" id="ProtNLM"/>
    </source>
</evidence>
<dbReference type="Pfam" id="PF05965">
    <property type="entry name" value="FYRC"/>
    <property type="match status" value="1"/>
</dbReference>
<dbReference type="Gene3D" id="3.30.160.360">
    <property type="match status" value="1"/>
</dbReference>
<dbReference type="PANTHER" id="PTHR21812">
    <property type="entry name" value="INO80 COMPLEX SUBUNIT E"/>
    <property type="match status" value="1"/>
</dbReference>
<evidence type="ECO:0000313" key="4">
    <source>
        <dbReference type="EMBL" id="RKP03515.1"/>
    </source>
</evidence>